<protein>
    <submittedName>
        <fullName evidence="1">Uncharacterized protein</fullName>
    </submittedName>
</protein>
<dbReference type="Proteomes" id="UP001168821">
    <property type="component" value="Unassembled WGS sequence"/>
</dbReference>
<name>A0AA38MFZ7_9CUCU</name>
<sequence length="86" mass="9934">MYVFGTPTRELAVYLNIKIYNSSKSEKNKFVSAAFLASQKESVIKECFRFMHRIMFESAIRYSPAVISSFAIKLFVCDTKFLAVHH</sequence>
<organism evidence="1 2">
    <name type="scientific">Zophobas morio</name>
    <dbReference type="NCBI Taxonomy" id="2755281"/>
    <lineage>
        <taxon>Eukaryota</taxon>
        <taxon>Metazoa</taxon>
        <taxon>Ecdysozoa</taxon>
        <taxon>Arthropoda</taxon>
        <taxon>Hexapoda</taxon>
        <taxon>Insecta</taxon>
        <taxon>Pterygota</taxon>
        <taxon>Neoptera</taxon>
        <taxon>Endopterygota</taxon>
        <taxon>Coleoptera</taxon>
        <taxon>Polyphaga</taxon>
        <taxon>Cucujiformia</taxon>
        <taxon>Tenebrionidae</taxon>
        <taxon>Zophobas</taxon>
    </lineage>
</organism>
<proteinExistence type="predicted"/>
<comment type="caution">
    <text evidence="1">The sequence shown here is derived from an EMBL/GenBank/DDBJ whole genome shotgun (WGS) entry which is preliminary data.</text>
</comment>
<accession>A0AA38MFZ7</accession>
<evidence type="ECO:0000313" key="1">
    <source>
        <dbReference type="EMBL" id="KAJ3654699.1"/>
    </source>
</evidence>
<reference evidence="1" key="1">
    <citation type="journal article" date="2023" name="G3 (Bethesda)">
        <title>Whole genome assemblies of Zophobas morio and Tenebrio molitor.</title>
        <authorList>
            <person name="Kaur S."/>
            <person name="Stinson S.A."/>
            <person name="diCenzo G.C."/>
        </authorList>
    </citation>
    <scope>NUCLEOTIDE SEQUENCE</scope>
    <source>
        <strain evidence="1">QUZm001</strain>
    </source>
</reference>
<keyword evidence="2" id="KW-1185">Reference proteome</keyword>
<evidence type="ECO:0000313" key="2">
    <source>
        <dbReference type="Proteomes" id="UP001168821"/>
    </source>
</evidence>
<dbReference type="AlphaFoldDB" id="A0AA38MFZ7"/>
<dbReference type="EMBL" id="JALNTZ010000004">
    <property type="protein sequence ID" value="KAJ3654699.1"/>
    <property type="molecule type" value="Genomic_DNA"/>
</dbReference>
<gene>
    <name evidence="1" type="ORF">Zmor_013871</name>
</gene>